<feature type="region of interest" description="Disordered" evidence="1">
    <location>
        <begin position="1"/>
        <end position="35"/>
    </location>
</feature>
<gene>
    <name evidence="2" type="ORF">PCOR1329_LOCUS52863</name>
</gene>
<keyword evidence="3" id="KW-1185">Reference proteome</keyword>
<comment type="caution">
    <text evidence="2">The sequence shown here is derived from an EMBL/GenBank/DDBJ whole genome shotgun (WGS) entry which is preliminary data.</text>
</comment>
<evidence type="ECO:0000313" key="3">
    <source>
        <dbReference type="Proteomes" id="UP001189429"/>
    </source>
</evidence>
<protein>
    <submittedName>
        <fullName evidence="2">Uncharacterized protein</fullName>
    </submittedName>
</protein>
<sequence>MAKCLSERSSSGRECALRSPQGGGAHPPRRAGRLAGPRFSDLVVGMFWPVQKDDGWRGGGAGGAAGAGDAMAVAEQLSIVRSDGATSNNRGADEDEDLFAAARGMKLFHISDVDVRPPPHTMDRSGMAPLPGWNGNVGRQRVER</sequence>
<evidence type="ECO:0000256" key="1">
    <source>
        <dbReference type="SAM" id="MobiDB-lite"/>
    </source>
</evidence>
<feature type="region of interest" description="Disordered" evidence="1">
    <location>
        <begin position="116"/>
        <end position="144"/>
    </location>
</feature>
<evidence type="ECO:0000313" key="2">
    <source>
        <dbReference type="EMBL" id="CAK0865299.1"/>
    </source>
</evidence>
<reference evidence="2" key="1">
    <citation type="submission" date="2023-10" db="EMBL/GenBank/DDBJ databases">
        <authorList>
            <person name="Chen Y."/>
            <person name="Shah S."/>
            <person name="Dougan E. K."/>
            <person name="Thang M."/>
            <person name="Chan C."/>
        </authorList>
    </citation>
    <scope>NUCLEOTIDE SEQUENCE [LARGE SCALE GENOMIC DNA]</scope>
</reference>
<dbReference type="Proteomes" id="UP001189429">
    <property type="component" value="Unassembled WGS sequence"/>
</dbReference>
<proteinExistence type="predicted"/>
<name>A0ABN9UYG6_9DINO</name>
<accession>A0ABN9UYG6</accession>
<dbReference type="EMBL" id="CAUYUJ010016436">
    <property type="protein sequence ID" value="CAK0865299.1"/>
    <property type="molecule type" value="Genomic_DNA"/>
</dbReference>
<organism evidence="2 3">
    <name type="scientific">Prorocentrum cordatum</name>
    <dbReference type="NCBI Taxonomy" id="2364126"/>
    <lineage>
        <taxon>Eukaryota</taxon>
        <taxon>Sar</taxon>
        <taxon>Alveolata</taxon>
        <taxon>Dinophyceae</taxon>
        <taxon>Prorocentrales</taxon>
        <taxon>Prorocentraceae</taxon>
        <taxon>Prorocentrum</taxon>
    </lineage>
</organism>